<dbReference type="SMART" id="SM00320">
    <property type="entry name" value="WD40"/>
    <property type="match status" value="3"/>
</dbReference>
<feature type="repeat" description="WD" evidence="6">
    <location>
        <begin position="110"/>
        <end position="151"/>
    </location>
</feature>
<dbReference type="InterPro" id="IPR019775">
    <property type="entry name" value="WD40_repeat_CS"/>
</dbReference>
<evidence type="ECO:0000313" key="8">
    <source>
        <dbReference type="Proteomes" id="UP001362899"/>
    </source>
</evidence>
<comment type="caution">
    <text evidence="7">The sequence shown here is derived from an EMBL/GenBank/DDBJ whole genome shotgun (WGS) entry which is preliminary data.</text>
</comment>
<dbReference type="InterPro" id="IPR037867">
    <property type="entry name" value="Swd2/WDR82"/>
</dbReference>
<accession>A0AAV5RNX7</accession>
<proteinExistence type="inferred from homology"/>
<evidence type="ECO:0000256" key="3">
    <source>
        <dbReference type="ARBA" id="ARBA00022574"/>
    </source>
</evidence>
<dbReference type="EMBL" id="BTGC01000008">
    <property type="protein sequence ID" value="GMM52219.1"/>
    <property type="molecule type" value="Genomic_DNA"/>
</dbReference>
<dbReference type="PROSITE" id="PS00678">
    <property type="entry name" value="WD_REPEATS_1"/>
    <property type="match status" value="2"/>
</dbReference>
<dbReference type="PROSITE" id="PS50082">
    <property type="entry name" value="WD_REPEATS_2"/>
    <property type="match status" value="2"/>
</dbReference>
<reference evidence="7 8" key="1">
    <citation type="journal article" date="2023" name="Elife">
        <title>Identification of key yeast species and microbe-microbe interactions impacting larval growth of Drosophila in the wild.</title>
        <authorList>
            <person name="Mure A."/>
            <person name="Sugiura Y."/>
            <person name="Maeda R."/>
            <person name="Honda K."/>
            <person name="Sakurai N."/>
            <person name="Takahashi Y."/>
            <person name="Watada M."/>
            <person name="Katoh T."/>
            <person name="Gotoh A."/>
            <person name="Gotoh Y."/>
            <person name="Taniguchi I."/>
            <person name="Nakamura K."/>
            <person name="Hayashi T."/>
            <person name="Katayama T."/>
            <person name="Uemura T."/>
            <person name="Hattori Y."/>
        </authorList>
    </citation>
    <scope>NUCLEOTIDE SEQUENCE [LARGE SCALE GENOMIC DNA]</scope>
    <source>
        <strain evidence="7 8">SB-73</strain>
    </source>
</reference>
<comment type="subcellular location">
    <subcellularLocation>
        <location evidence="1">Nucleus</location>
    </subcellularLocation>
</comment>
<dbReference type="Pfam" id="PF00400">
    <property type="entry name" value="WD40"/>
    <property type="match status" value="2"/>
</dbReference>
<dbReference type="GO" id="GO:0048188">
    <property type="term" value="C:Set1C/COMPASS complex"/>
    <property type="evidence" value="ECO:0007669"/>
    <property type="project" value="TreeGrafter"/>
</dbReference>
<keyword evidence="3 6" id="KW-0853">WD repeat</keyword>
<dbReference type="Proteomes" id="UP001362899">
    <property type="component" value="Unassembled WGS sequence"/>
</dbReference>
<sequence length="330" mass="36374">MPQNVEGYSVQTMASLRPVKSFPLNTPESIVTNIDFSDNGSLALATMNDETMQVYNCTSGTKESLLKSMKYGCALGRFTHNDKFCIYASTKGNDDIRYLSIEEHKFVRYFSGHKNIVTSLEQNPANGIVISCALDRTVRLWDIRSPNSVGKIAVPSPSFATFDPMGVVFGVASQNERTIAMYDARNFDRAPFIRSSAHHIEGSWQKLEFSNDSKLMSVSSDGSVHGLFDAMDGKSRGIVTGFKPLKRALPSTSPTAFTPDGKFLVGGSNDNRLCVWDMSHASDGDFNSVIVPTHETQVEIKPALVSFSPRTFLMASGDSQFDLWLPVTYE</sequence>
<evidence type="ECO:0000256" key="6">
    <source>
        <dbReference type="PROSITE-ProRule" id="PRU00221"/>
    </source>
</evidence>
<keyword evidence="4" id="KW-0677">Repeat</keyword>
<evidence type="ECO:0000313" key="7">
    <source>
        <dbReference type="EMBL" id="GMM52219.1"/>
    </source>
</evidence>
<feature type="repeat" description="WD" evidence="6">
    <location>
        <begin position="256"/>
        <end position="279"/>
    </location>
</feature>
<gene>
    <name evidence="7" type="ORF">DASB73_031820</name>
</gene>
<keyword evidence="8" id="KW-1185">Reference proteome</keyword>
<dbReference type="GO" id="GO:0003682">
    <property type="term" value="F:chromatin binding"/>
    <property type="evidence" value="ECO:0007669"/>
    <property type="project" value="TreeGrafter"/>
</dbReference>
<comment type="similarity">
    <text evidence="2">Belongs to the WD repeat SWD2 family.</text>
</comment>
<dbReference type="AlphaFoldDB" id="A0AAV5RNX7"/>
<dbReference type="SUPFAM" id="SSF50978">
    <property type="entry name" value="WD40 repeat-like"/>
    <property type="match status" value="1"/>
</dbReference>
<dbReference type="PANTHER" id="PTHR19861">
    <property type="entry name" value="WD40 REPEAT PROTEIN SWD2"/>
    <property type="match status" value="1"/>
</dbReference>
<dbReference type="PROSITE" id="PS50294">
    <property type="entry name" value="WD_REPEATS_REGION"/>
    <property type="match status" value="1"/>
</dbReference>
<dbReference type="InterPro" id="IPR015943">
    <property type="entry name" value="WD40/YVTN_repeat-like_dom_sf"/>
</dbReference>
<evidence type="ECO:0000256" key="4">
    <source>
        <dbReference type="ARBA" id="ARBA00022737"/>
    </source>
</evidence>
<evidence type="ECO:0000256" key="2">
    <source>
        <dbReference type="ARBA" id="ARBA00005616"/>
    </source>
</evidence>
<evidence type="ECO:0000256" key="1">
    <source>
        <dbReference type="ARBA" id="ARBA00004123"/>
    </source>
</evidence>
<dbReference type="InterPro" id="IPR036322">
    <property type="entry name" value="WD40_repeat_dom_sf"/>
</dbReference>
<dbReference type="GO" id="GO:0016070">
    <property type="term" value="P:RNA metabolic process"/>
    <property type="evidence" value="ECO:0007669"/>
    <property type="project" value="UniProtKB-ARBA"/>
</dbReference>
<name>A0AAV5RNX7_STABA</name>
<protein>
    <submittedName>
        <fullName evidence="7">WD-repeat containing protein</fullName>
    </submittedName>
</protein>
<dbReference type="Gene3D" id="2.130.10.10">
    <property type="entry name" value="YVTN repeat-like/Quinoprotein amine dehydrogenase"/>
    <property type="match status" value="2"/>
</dbReference>
<evidence type="ECO:0000256" key="5">
    <source>
        <dbReference type="ARBA" id="ARBA00023242"/>
    </source>
</evidence>
<dbReference type="InterPro" id="IPR001680">
    <property type="entry name" value="WD40_rpt"/>
</dbReference>
<keyword evidence="5" id="KW-0539">Nucleus</keyword>
<dbReference type="PANTHER" id="PTHR19861:SF0">
    <property type="entry name" value="WD REPEAT-CONTAINING PROTEIN 82"/>
    <property type="match status" value="1"/>
</dbReference>
<organism evidence="7 8">
    <name type="scientific">Starmerella bacillaris</name>
    <name type="common">Yeast</name>
    <name type="synonym">Candida zemplinina</name>
    <dbReference type="NCBI Taxonomy" id="1247836"/>
    <lineage>
        <taxon>Eukaryota</taxon>
        <taxon>Fungi</taxon>
        <taxon>Dikarya</taxon>
        <taxon>Ascomycota</taxon>
        <taxon>Saccharomycotina</taxon>
        <taxon>Dipodascomycetes</taxon>
        <taxon>Dipodascales</taxon>
        <taxon>Trichomonascaceae</taxon>
        <taxon>Starmerella</taxon>
    </lineage>
</organism>